<dbReference type="GO" id="GO:0005739">
    <property type="term" value="C:mitochondrion"/>
    <property type="evidence" value="ECO:0007669"/>
    <property type="project" value="TreeGrafter"/>
</dbReference>
<dbReference type="GO" id="GO:0003676">
    <property type="term" value="F:nucleic acid binding"/>
    <property type="evidence" value="ECO:0007669"/>
    <property type="project" value="InterPro"/>
</dbReference>
<evidence type="ECO:0000256" key="5">
    <source>
        <dbReference type="ARBA" id="ARBA00072681"/>
    </source>
</evidence>
<reference evidence="7" key="1">
    <citation type="submission" date="2020-11" db="EMBL/GenBank/DDBJ databases">
        <authorList>
            <person name="Tran Van P."/>
        </authorList>
    </citation>
    <scope>NUCLEOTIDE SEQUENCE</scope>
</reference>
<dbReference type="PANTHER" id="PTHR11046">
    <property type="entry name" value="OLIGORIBONUCLEASE, MITOCHONDRIAL"/>
    <property type="match status" value="1"/>
</dbReference>
<evidence type="ECO:0000256" key="2">
    <source>
        <dbReference type="ARBA" id="ARBA00022722"/>
    </source>
</evidence>
<dbReference type="AlphaFoldDB" id="A0A7R9I5N1"/>
<dbReference type="PANTHER" id="PTHR11046:SF0">
    <property type="entry name" value="OLIGORIBONUCLEASE, MITOCHONDRIAL"/>
    <property type="match status" value="1"/>
</dbReference>
<dbReference type="Gene3D" id="3.30.420.10">
    <property type="entry name" value="Ribonuclease H-like superfamily/Ribonuclease H"/>
    <property type="match status" value="1"/>
</dbReference>
<keyword evidence="2" id="KW-0540">Nuclease</keyword>
<evidence type="ECO:0000256" key="4">
    <source>
        <dbReference type="ARBA" id="ARBA00022839"/>
    </source>
</evidence>
<dbReference type="GO" id="GO:0000175">
    <property type="term" value="F:3'-5'-RNA exonuclease activity"/>
    <property type="evidence" value="ECO:0007669"/>
    <property type="project" value="InterPro"/>
</dbReference>
<protein>
    <recommendedName>
        <fullName evidence="5">Probable oligoribonuclease</fullName>
    </recommendedName>
</protein>
<keyword evidence="4" id="KW-0269">Exonuclease</keyword>
<dbReference type="InterPro" id="IPR022894">
    <property type="entry name" value="Oligoribonuclease"/>
</dbReference>
<comment type="similarity">
    <text evidence="1">Belongs to the oligoribonuclease family.</text>
</comment>
<dbReference type="InterPro" id="IPR013520">
    <property type="entry name" value="Ribonucl_H"/>
</dbReference>
<gene>
    <name evidence="7" type="ORF">TBIB3V08_LOCUS9815</name>
</gene>
<evidence type="ECO:0000313" key="7">
    <source>
        <dbReference type="EMBL" id="CAD7447502.1"/>
    </source>
</evidence>
<dbReference type="InterPro" id="IPR036397">
    <property type="entry name" value="RNaseH_sf"/>
</dbReference>
<dbReference type="EMBL" id="OD568948">
    <property type="protein sequence ID" value="CAD7447502.1"/>
    <property type="molecule type" value="Genomic_DNA"/>
</dbReference>
<dbReference type="CDD" id="cd06135">
    <property type="entry name" value="Orn"/>
    <property type="match status" value="1"/>
</dbReference>
<sequence>MTGLDVLTCHILEVACLITDPQLNVLAQGPDLIINQPDHILDNMNTWCVEHHGQSGLTDACRKSKTSLQDAERSLMGFIKTYIPKGKCCIAGNSVYTDRLFLQRYMPLVDSHLHYRIVDVSTVKELCRRWNPQIYDQAPKKVLKHRALDDIRESIEELRYYRSAMFIKPDIEHLR</sequence>
<evidence type="ECO:0000256" key="3">
    <source>
        <dbReference type="ARBA" id="ARBA00022801"/>
    </source>
</evidence>
<evidence type="ECO:0000259" key="6">
    <source>
        <dbReference type="SMART" id="SM00479"/>
    </source>
</evidence>
<keyword evidence="3" id="KW-0378">Hydrolase</keyword>
<dbReference type="InterPro" id="IPR012337">
    <property type="entry name" value="RNaseH-like_sf"/>
</dbReference>
<proteinExistence type="inferred from homology"/>
<organism evidence="7">
    <name type="scientific">Timema bartmani</name>
    <dbReference type="NCBI Taxonomy" id="61472"/>
    <lineage>
        <taxon>Eukaryota</taxon>
        <taxon>Metazoa</taxon>
        <taxon>Ecdysozoa</taxon>
        <taxon>Arthropoda</taxon>
        <taxon>Hexapoda</taxon>
        <taxon>Insecta</taxon>
        <taxon>Pterygota</taxon>
        <taxon>Neoptera</taxon>
        <taxon>Polyneoptera</taxon>
        <taxon>Phasmatodea</taxon>
        <taxon>Timematodea</taxon>
        <taxon>Timematoidea</taxon>
        <taxon>Timematidae</taxon>
        <taxon>Timema</taxon>
    </lineage>
</organism>
<dbReference type="Pfam" id="PF00929">
    <property type="entry name" value="RNase_T"/>
    <property type="match status" value="1"/>
</dbReference>
<dbReference type="NCBIfam" id="NF003765">
    <property type="entry name" value="PRK05359.1"/>
    <property type="match status" value="1"/>
</dbReference>
<name>A0A7R9I5N1_9NEOP</name>
<dbReference type="SMART" id="SM00479">
    <property type="entry name" value="EXOIII"/>
    <property type="match status" value="1"/>
</dbReference>
<evidence type="ECO:0000256" key="1">
    <source>
        <dbReference type="ARBA" id="ARBA00009921"/>
    </source>
</evidence>
<feature type="domain" description="Exonuclease" evidence="6">
    <location>
        <begin position="1"/>
        <end position="167"/>
    </location>
</feature>
<dbReference type="SUPFAM" id="SSF53098">
    <property type="entry name" value="Ribonuclease H-like"/>
    <property type="match status" value="1"/>
</dbReference>
<accession>A0A7R9I5N1</accession>
<dbReference type="FunFam" id="3.30.420.10:FF:000003">
    <property type="entry name" value="Oligoribonuclease"/>
    <property type="match status" value="1"/>
</dbReference>